<sequence>MSDTSNSGYFLITPGRKALEMPTLPRNSIFLCKVLLMLEAKISGQRASILPIVSLSKSIFSNNRTICRQQRARDLNRNFLNIIFHNKTVQDEALYRLNSLNTFLKRFVVTNNYPNF</sequence>
<dbReference type="AlphaFoldDB" id="A0AAQ3N139"/>
<gene>
    <name evidence="1" type="ORF">V8G54_026724</name>
</gene>
<accession>A0AAQ3N139</accession>
<organism evidence="1 2">
    <name type="scientific">Vigna mungo</name>
    <name type="common">Black gram</name>
    <name type="synonym">Phaseolus mungo</name>
    <dbReference type="NCBI Taxonomy" id="3915"/>
    <lineage>
        <taxon>Eukaryota</taxon>
        <taxon>Viridiplantae</taxon>
        <taxon>Streptophyta</taxon>
        <taxon>Embryophyta</taxon>
        <taxon>Tracheophyta</taxon>
        <taxon>Spermatophyta</taxon>
        <taxon>Magnoliopsida</taxon>
        <taxon>eudicotyledons</taxon>
        <taxon>Gunneridae</taxon>
        <taxon>Pentapetalae</taxon>
        <taxon>rosids</taxon>
        <taxon>fabids</taxon>
        <taxon>Fabales</taxon>
        <taxon>Fabaceae</taxon>
        <taxon>Papilionoideae</taxon>
        <taxon>50 kb inversion clade</taxon>
        <taxon>NPAAA clade</taxon>
        <taxon>indigoferoid/millettioid clade</taxon>
        <taxon>Phaseoleae</taxon>
        <taxon>Vigna</taxon>
    </lineage>
</organism>
<keyword evidence="2" id="KW-1185">Reference proteome</keyword>
<dbReference type="Proteomes" id="UP001374535">
    <property type="component" value="Chromosome 8"/>
</dbReference>
<dbReference type="EMBL" id="CP144693">
    <property type="protein sequence ID" value="WVZ00655.1"/>
    <property type="molecule type" value="Genomic_DNA"/>
</dbReference>
<proteinExistence type="predicted"/>
<evidence type="ECO:0000313" key="1">
    <source>
        <dbReference type="EMBL" id="WVZ00655.1"/>
    </source>
</evidence>
<protein>
    <submittedName>
        <fullName evidence="1">Uncharacterized protein</fullName>
    </submittedName>
</protein>
<name>A0AAQ3N139_VIGMU</name>
<reference evidence="1 2" key="1">
    <citation type="journal article" date="2023" name="Life. Sci Alliance">
        <title>Evolutionary insights into 3D genome organization and epigenetic landscape of Vigna mungo.</title>
        <authorList>
            <person name="Junaid A."/>
            <person name="Singh B."/>
            <person name="Bhatia S."/>
        </authorList>
    </citation>
    <scope>NUCLEOTIDE SEQUENCE [LARGE SCALE GENOMIC DNA]</scope>
    <source>
        <strain evidence="1">Urdbean</strain>
    </source>
</reference>
<evidence type="ECO:0000313" key="2">
    <source>
        <dbReference type="Proteomes" id="UP001374535"/>
    </source>
</evidence>